<proteinExistence type="predicted"/>
<keyword evidence="3" id="KW-1185">Reference proteome</keyword>
<comment type="caution">
    <text evidence="2">The sequence shown here is derived from an EMBL/GenBank/DDBJ whole genome shotgun (WGS) entry which is preliminary data.</text>
</comment>
<sequence length="382" mass="37960">MVGPNVARCHGSTVGIDVSKSYTWATPNSSPSCPNSTAFSTSAATIRISIPSSTPYRVAGTPNTTATTRTTTIPPLHTSSAAAARANADSITANVNANAASTSASGMDASAAAGANRAASATADPDIDAAASHVDADAGARSAAGARAAAAGSASSATEPTTDAHAAMADAHAETTAASLPAAAGSDGEGLAVVDGGVLVIGEKPCMGEREEEEEARYGSAGTRKILRRDSAAPNGPGQQQQIPPVQNSDGHAPRPLASGGSSRSSAPPPQPNALPPPPPRPAPEGKGLHVALSSHVPRSHSPADDPLDFSAVAGVFFPLRRRATKRKRAASPEFVDVRAAADKRAGGAAEGGEKAPAAKKVASYQQAVDDLAGNGELAGKQ</sequence>
<gene>
    <name evidence="2" type="ORF">HU200_022555</name>
</gene>
<organism evidence="2 3">
    <name type="scientific">Digitaria exilis</name>
    <dbReference type="NCBI Taxonomy" id="1010633"/>
    <lineage>
        <taxon>Eukaryota</taxon>
        <taxon>Viridiplantae</taxon>
        <taxon>Streptophyta</taxon>
        <taxon>Embryophyta</taxon>
        <taxon>Tracheophyta</taxon>
        <taxon>Spermatophyta</taxon>
        <taxon>Magnoliopsida</taxon>
        <taxon>Liliopsida</taxon>
        <taxon>Poales</taxon>
        <taxon>Poaceae</taxon>
        <taxon>PACMAD clade</taxon>
        <taxon>Panicoideae</taxon>
        <taxon>Panicodae</taxon>
        <taxon>Paniceae</taxon>
        <taxon>Anthephorinae</taxon>
        <taxon>Digitaria</taxon>
    </lineage>
</organism>
<feature type="compositionally biased region" description="Pro residues" evidence="1">
    <location>
        <begin position="267"/>
        <end position="283"/>
    </location>
</feature>
<reference evidence="2" key="1">
    <citation type="submission" date="2020-07" db="EMBL/GenBank/DDBJ databases">
        <title>Genome sequence and genetic diversity analysis of an under-domesticated orphan crop, white fonio (Digitaria exilis).</title>
        <authorList>
            <person name="Bennetzen J.L."/>
            <person name="Chen S."/>
            <person name="Ma X."/>
            <person name="Wang X."/>
            <person name="Yssel A.E.J."/>
            <person name="Chaluvadi S.R."/>
            <person name="Johnson M."/>
            <person name="Gangashetty P."/>
            <person name="Hamidou F."/>
            <person name="Sanogo M.D."/>
            <person name="Zwaenepoel A."/>
            <person name="Wallace J."/>
            <person name="Van De Peer Y."/>
            <person name="Van Deynze A."/>
        </authorList>
    </citation>
    <scope>NUCLEOTIDE SEQUENCE</scope>
    <source>
        <tissue evidence="2">Leaves</tissue>
    </source>
</reference>
<evidence type="ECO:0000313" key="3">
    <source>
        <dbReference type="Proteomes" id="UP000636709"/>
    </source>
</evidence>
<dbReference type="EMBL" id="JACEFO010001675">
    <property type="protein sequence ID" value="KAF8722247.1"/>
    <property type="molecule type" value="Genomic_DNA"/>
</dbReference>
<protein>
    <submittedName>
        <fullName evidence="2">Uncharacterized protein</fullName>
    </submittedName>
</protein>
<dbReference type="AlphaFoldDB" id="A0A835C1B2"/>
<feature type="compositionally biased region" description="Low complexity" evidence="1">
    <location>
        <begin position="61"/>
        <end position="73"/>
    </location>
</feature>
<feature type="region of interest" description="Disordered" evidence="1">
    <location>
        <begin position="205"/>
        <end position="309"/>
    </location>
</feature>
<name>A0A835C1B2_9POAL</name>
<accession>A0A835C1B2</accession>
<dbReference type="Proteomes" id="UP000636709">
    <property type="component" value="Unassembled WGS sequence"/>
</dbReference>
<feature type="region of interest" description="Disordered" evidence="1">
    <location>
        <begin position="151"/>
        <end position="172"/>
    </location>
</feature>
<feature type="region of interest" description="Disordered" evidence="1">
    <location>
        <begin position="54"/>
        <end position="73"/>
    </location>
</feature>
<evidence type="ECO:0000313" key="2">
    <source>
        <dbReference type="EMBL" id="KAF8722247.1"/>
    </source>
</evidence>
<feature type="compositionally biased region" description="Low complexity" evidence="1">
    <location>
        <begin position="234"/>
        <end position="266"/>
    </location>
</feature>
<evidence type="ECO:0000256" key="1">
    <source>
        <dbReference type="SAM" id="MobiDB-lite"/>
    </source>
</evidence>